<dbReference type="Pfam" id="PF01582">
    <property type="entry name" value="TIR"/>
    <property type="match status" value="2"/>
</dbReference>
<dbReference type="EMBL" id="RDQH01000333">
    <property type="protein sequence ID" value="RXH94962.1"/>
    <property type="molecule type" value="Genomic_DNA"/>
</dbReference>
<dbReference type="AlphaFoldDB" id="A0A498JMZ6"/>
<proteinExistence type="predicted"/>
<dbReference type="InterPro" id="IPR000157">
    <property type="entry name" value="TIR_dom"/>
</dbReference>
<keyword evidence="4" id="KW-1185">Reference proteome</keyword>
<evidence type="ECO:0000259" key="2">
    <source>
        <dbReference type="PROSITE" id="PS50104"/>
    </source>
</evidence>
<evidence type="ECO:0000313" key="4">
    <source>
        <dbReference type="Proteomes" id="UP000290289"/>
    </source>
</evidence>
<reference evidence="3 4" key="1">
    <citation type="submission" date="2018-10" db="EMBL/GenBank/DDBJ databases">
        <title>A high-quality apple genome assembly.</title>
        <authorList>
            <person name="Hu J."/>
        </authorList>
    </citation>
    <scope>NUCLEOTIDE SEQUENCE [LARGE SCALE GENOMIC DNA]</scope>
    <source>
        <strain evidence="4">cv. HFTH1</strain>
        <tissue evidence="3">Young leaf</tissue>
    </source>
</reference>
<dbReference type="SMART" id="SM00255">
    <property type="entry name" value="TIR"/>
    <property type="match status" value="2"/>
</dbReference>
<organism evidence="3 4">
    <name type="scientific">Malus domestica</name>
    <name type="common">Apple</name>
    <name type="synonym">Pyrus malus</name>
    <dbReference type="NCBI Taxonomy" id="3750"/>
    <lineage>
        <taxon>Eukaryota</taxon>
        <taxon>Viridiplantae</taxon>
        <taxon>Streptophyta</taxon>
        <taxon>Embryophyta</taxon>
        <taxon>Tracheophyta</taxon>
        <taxon>Spermatophyta</taxon>
        <taxon>Magnoliopsida</taxon>
        <taxon>eudicotyledons</taxon>
        <taxon>Gunneridae</taxon>
        <taxon>Pentapetalae</taxon>
        <taxon>rosids</taxon>
        <taxon>fabids</taxon>
        <taxon>Rosales</taxon>
        <taxon>Rosaceae</taxon>
        <taxon>Amygdaloideae</taxon>
        <taxon>Maleae</taxon>
        <taxon>Malus</taxon>
    </lineage>
</organism>
<dbReference type="SUPFAM" id="SSF52200">
    <property type="entry name" value="Toll/Interleukin receptor TIR domain"/>
    <property type="match status" value="2"/>
</dbReference>
<protein>
    <recommendedName>
        <fullName evidence="2">TIR domain-containing protein</fullName>
    </recommendedName>
</protein>
<dbReference type="PANTHER" id="PTHR32009:SF155">
    <property type="entry name" value="DISEASE RESISTANCE PROTEIN (TIR-NBS-LRR CLASS)"/>
    <property type="match status" value="1"/>
</dbReference>
<feature type="domain" description="TIR" evidence="2">
    <location>
        <begin position="11"/>
        <end position="177"/>
    </location>
</feature>
<dbReference type="GO" id="GO:0007165">
    <property type="term" value="P:signal transduction"/>
    <property type="evidence" value="ECO:0007669"/>
    <property type="project" value="InterPro"/>
</dbReference>
<sequence length="334" mass="38408">MAASSYSDIRWKYDVFINFRGEDTYDSFISHLYGALLQKQINTFIDAEELRKGDRLPELLTAIQESRLSLVVFSRNYALSTCCLKELVEILECSYTKNQIVVPVFYQVDPATVRKLKNSFAEAFAQHDLDCNVEMEKVQSWRSALTTATNISGWDERNYKDDAELIEEIVEDVFTKLKQFSSTSSKYDVFISFRGEDTRRGFVSHLYKALCQKSINTYIDAKELRRGDPLTKLLIAARESKISLLILSENYASSTWSLKELVEIWKSKYTKNQIVLPIFYQVEPSDVGGLETSFAEAFAQHDLDSNAEVEVVRRWRLALRTTPHLGGWVSGDFR</sequence>
<dbReference type="InterPro" id="IPR035897">
    <property type="entry name" value="Toll_tir_struct_dom_sf"/>
</dbReference>
<evidence type="ECO:0000256" key="1">
    <source>
        <dbReference type="ARBA" id="ARBA00023027"/>
    </source>
</evidence>
<evidence type="ECO:0000313" key="3">
    <source>
        <dbReference type="EMBL" id="RXH94962.1"/>
    </source>
</evidence>
<dbReference type="PROSITE" id="PS50104">
    <property type="entry name" value="TIR"/>
    <property type="match status" value="2"/>
</dbReference>
<dbReference type="Proteomes" id="UP000290289">
    <property type="component" value="Chromosome 7"/>
</dbReference>
<name>A0A498JMZ6_MALDO</name>
<comment type="caution">
    <text evidence="3">The sequence shown here is derived from an EMBL/GenBank/DDBJ whole genome shotgun (WGS) entry which is preliminary data.</text>
</comment>
<accession>A0A498JMZ6</accession>
<keyword evidence="1" id="KW-0520">NAD</keyword>
<dbReference type="Gene3D" id="3.40.50.10140">
    <property type="entry name" value="Toll/interleukin-1 receptor homology (TIR) domain"/>
    <property type="match status" value="2"/>
</dbReference>
<gene>
    <name evidence="3" type="ORF">DVH24_024646</name>
</gene>
<dbReference type="PANTHER" id="PTHR32009">
    <property type="entry name" value="TMV RESISTANCE PROTEIN N-LIKE"/>
    <property type="match status" value="1"/>
</dbReference>
<dbReference type="FunFam" id="3.40.50.10140:FF:000007">
    <property type="entry name" value="Disease resistance protein (TIR-NBS-LRR class)"/>
    <property type="match status" value="2"/>
</dbReference>
<feature type="domain" description="TIR" evidence="2">
    <location>
        <begin position="185"/>
        <end position="319"/>
    </location>
</feature>